<gene>
    <name evidence="2" type="ORF">AaeL_AAEL000620</name>
</gene>
<dbReference type="PaxDb" id="7159-AAEL018350-PA"/>
<dbReference type="HOGENOM" id="CLU_282727_0_0_1"/>
<dbReference type="AlphaFoldDB" id="Q17NP7"/>
<feature type="compositionally biased region" description="Polar residues" evidence="1">
    <location>
        <begin position="115"/>
        <end position="131"/>
    </location>
</feature>
<accession>Q17NP7</accession>
<feature type="compositionally biased region" description="Low complexity" evidence="1">
    <location>
        <begin position="46"/>
        <end position="59"/>
    </location>
</feature>
<reference evidence="2" key="2">
    <citation type="journal article" date="2007" name="Science">
        <title>Genome sequence of Aedes aegypti, a major arbovirus vector.</title>
        <authorList>
            <person name="Nene V."/>
            <person name="Wortman J.R."/>
            <person name="Lawson D."/>
            <person name="Haas B."/>
            <person name="Kodira C."/>
            <person name="Tu Z.J."/>
            <person name="Loftus B."/>
            <person name="Xi Z."/>
            <person name="Megy K."/>
            <person name="Grabherr M."/>
            <person name="Ren Q."/>
            <person name="Zdobnov E.M."/>
            <person name="Lobo N.F."/>
            <person name="Campbell K.S."/>
            <person name="Brown S.E."/>
            <person name="Bonaldo M.F."/>
            <person name="Zhu J."/>
            <person name="Sinkins S.P."/>
            <person name="Hogenkamp D.G."/>
            <person name="Amedeo P."/>
            <person name="Arensburger P."/>
            <person name="Atkinson P.W."/>
            <person name="Bidwell S."/>
            <person name="Biedler J."/>
            <person name="Birney E."/>
            <person name="Bruggner R.V."/>
            <person name="Costas J."/>
            <person name="Coy M.R."/>
            <person name="Crabtree J."/>
            <person name="Crawford M."/>
            <person name="Debruyn B."/>
            <person name="Decaprio D."/>
            <person name="Eiglmeier K."/>
            <person name="Eisenstadt E."/>
            <person name="El-Dorry H."/>
            <person name="Gelbart W.M."/>
            <person name="Gomes S.L."/>
            <person name="Hammond M."/>
            <person name="Hannick L.I."/>
            <person name="Hogan J.R."/>
            <person name="Holmes M.H."/>
            <person name="Jaffe D."/>
            <person name="Johnston J.S."/>
            <person name="Kennedy R.C."/>
            <person name="Koo H."/>
            <person name="Kravitz S."/>
            <person name="Kriventseva E.V."/>
            <person name="Kulp D."/>
            <person name="Labutti K."/>
            <person name="Lee E."/>
            <person name="Li S."/>
            <person name="Lovin D.D."/>
            <person name="Mao C."/>
            <person name="Mauceli E."/>
            <person name="Menck C.F."/>
            <person name="Miller J.R."/>
            <person name="Montgomery P."/>
            <person name="Mori A."/>
            <person name="Nascimento A.L."/>
            <person name="Naveira H.F."/>
            <person name="Nusbaum C."/>
            <person name="O'leary S."/>
            <person name="Orvis J."/>
            <person name="Pertea M."/>
            <person name="Quesneville H."/>
            <person name="Reidenbach K.R."/>
            <person name="Rogers Y.H."/>
            <person name="Roth C.W."/>
            <person name="Schneider J.R."/>
            <person name="Schatz M."/>
            <person name="Shumway M."/>
            <person name="Stanke M."/>
            <person name="Stinson E.O."/>
            <person name="Tubio J.M."/>
            <person name="Vanzee J.P."/>
            <person name="Verjovski-Almeida S."/>
            <person name="Werner D."/>
            <person name="White O."/>
            <person name="Wyder S."/>
            <person name="Zeng Q."/>
            <person name="Zhao Q."/>
            <person name="Zhao Y."/>
            <person name="Hill C.A."/>
            <person name="Raikhel A.S."/>
            <person name="Soares M.B."/>
            <person name="Knudson D.L."/>
            <person name="Lee N.H."/>
            <person name="Galagan J."/>
            <person name="Salzberg S.L."/>
            <person name="Paulsen I.T."/>
            <person name="Dimopoulos G."/>
            <person name="Collins F.H."/>
            <person name="Birren B."/>
            <person name="Fraser-Liggett C.M."/>
            <person name="Severson D.W."/>
        </authorList>
    </citation>
    <scope>NUCLEOTIDE SEQUENCE [LARGE SCALE GENOMIC DNA]</scope>
    <source>
        <strain evidence="2">Liverpool</strain>
    </source>
</reference>
<organism evidence="2 3">
    <name type="scientific">Aedes aegypti</name>
    <name type="common">Yellowfever mosquito</name>
    <name type="synonym">Culex aegypti</name>
    <dbReference type="NCBI Taxonomy" id="7159"/>
    <lineage>
        <taxon>Eukaryota</taxon>
        <taxon>Metazoa</taxon>
        <taxon>Ecdysozoa</taxon>
        <taxon>Arthropoda</taxon>
        <taxon>Hexapoda</taxon>
        <taxon>Insecta</taxon>
        <taxon>Pterygota</taxon>
        <taxon>Neoptera</taxon>
        <taxon>Endopterygota</taxon>
        <taxon>Diptera</taxon>
        <taxon>Nematocera</taxon>
        <taxon>Culicoidea</taxon>
        <taxon>Culicidae</taxon>
        <taxon>Culicinae</taxon>
        <taxon>Aedini</taxon>
        <taxon>Aedes</taxon>
        <taxon>Stegomyia</taxon>
    </lineage>
</organism>
<feature type="compositionally biased region" description="Basic and acidic residues" evidence="1">
    <location>
        <begin position="79"/>
        <end position="96"/>
    </location>
</feature>
<feature type="compositionally biased region" description="Low complexity" evidence="1">
    <location>
        <begin position="135"/>
        <end position="149"/>
    </location>
</feature>
<evidence type="ECO:0000313" key="3">
    <source>
        <dbReference type="Proteomes" id="UP000682892"/>
    </source>
</evidence>
<protein>
    <submittedName>
        <fullName evidence="2">AAEL000620-PA</fullName>
    </submittedName>
</protein>
<reference evidence="2" key="3">
    <citation type="submission" date="2012-09" db="EMBL/GenBank/DDBJ databases">
        <authorList>
            <consortium name="VectorBase"/>
        </authorList>
    </citation>
    <scope>NUCLEOTIDE SEQUENCE</scope>
    <source>
        <strain evidence="2">Liverpool</strain>
    </source>
</reference>
<dbReference type="OMA" id="IPPLAMM"/>
<feature type="region of interest" description="Disordered" evidence="1">
    <location>
        <begin position="35"/>
        <end position="59"/>
    </location>
</feature>
<evidence type="ECO:0000313" key="2">
    <source>
        <dbReference type="EMBL" id="EAT48356.1"/>
    </source>
</evidence>
<sequence>MTTAVPHHKQLSSFKGSIPEISKVSEGTNTLFSAGTSIKKAQSFRGETSTGTSKESGSTVLERTQIYNIDKQQVAIIDVPDKASSGDEQSKAKDKPSSLVATVPEGVPPLAMMESTGSLGSDIQSPTSTVGPSELTTDSTNNATTLTSLQHVPQSPRGFDQAKIKRPQVPAPPPPVGRPKSSDSTDL</sequence>
<feature type="region of interest" description="Disordered" evidence="1">
    <location>
        <begin position="1"/>
        <end position="20"/>
    </location>
</feature>
<feature type="compositionally biased region" description="Basic residues" evidence="1">
    <location>
        <begin position="1"/>
        <end position="10"/>
    </location>
</feature>
<reference evidence="2" key="1">
    <citation type="submission" date="2005-10" db="EMBL/GenBank/DDBJ databases">
        <authorList>
            <person name="Loftus B.J."/>
            <person name="Nene V.M."/>
            <person name="Hannick L.I."/>
            <person name="Bidwell S."/>
            <person name="Haas B."/>
            <person name="Amedeo P."/>
            <person name="Orvis J."/>
            <person name="Wortman J.R."/>
            <person name="White O.R."/>
            <person name="Salzberg S."/>
            <person name="Shumway M."/>
            <person name="Koo H."/>
            <person name="Zhao Y."/>
            <person name="Holmes M."/>
            <person name="Miller J."/>
            <person name="Schatz M."/>
            <person name="Pop M."/>
            <person name="Pai G."/>
            <person name="Utterback T."/>
            <person name="Rogers Y.-H."/>
            <person name="Kravitz S."/>
            <person name="Fraser C.M."/>
        </authorList>
    </citation>
    <scope>NUCLEOTIDE SEQUENCE</scope>
    <source>
        <strain evidence="2">Liverpool</strain>
    </source>
</reference>
<dbReference type="EMBL" id="CH477197">
    <property type="protein sequence ID" value="EAT48356.1"/>
    <property type="molecule type" value="Genomic_DNA"/>
</dbReference>
<name>Q17NP7_AEDAE</name>
<evidence type="ECO:0000256" key="1">
    <source>
        <dbReference type="SAM" id="MobiDB-lite"/>
    </source>
</evidence>
<dbReference type="VEuPathDB" id="VectorBase:AAEL018350"/>
<dbReference type="PhylomeDB" id="Q17NP7"/>
<proteinExistence type="predicted"/>
<feature type="region of interest" description="Disordered" evidence="1">
    <location>
        <begin position="78"/>
        <end position="187"/>
    </location>
</feature>
<dbReference type="Proteomes" id="UP000682892">
    <property type="component" value="Chromosome 1"/>
</dbReference>
<dbReference type="STRING" id="7159.Q17NP7"/>